<feature type="transmembrane region" description="Helical" evidence="7">
    <location>
        <begin position="119"/>
        <end position="141"/>
    </location>
</feature>
<feature type="domain" description="Na+/H+ antiporter MnhB subunit-related protein" evidence="8">
    <location>
        <begin position="10"/>
        <end position="134"/>
    </location>
</feature>
<feature type="transmembrane region" description="Helical" evidence="7">
    <location>
        <begin position="70"/>
        <end position="92"/>
    </location>
</feature>
<dbReference type="EMBL" id="CP045121">
    <property type="protein sequence ID" value="QIN79346.1"/>
    <property type="molecule type" value="Genomic_DNA"/>
</dbReference>
<evidence type="ECO:0000256" key="3">
    <source>
        <dbReference type="ARBA" id="ARBA00022475"/>
    </source>
</evidence>
<reference evidence="9 10" key="1">
    <citation type="submission" date="2019-10" db="EMBL/GenBank/DDBJ databases">
        <title>Rubrobacter sp nov SCSIO 52915 isolated from a deep-sea sediment in the South China Sea.</title>
        <authorList>
            <person name="Chen R.W."/>
        </authorList>
    </citation>
    <scope>NUCLEOTIDE SEQUENCE [LARGE SCALE GENOMIC DNA]</scope>
    <source>
        <strain evidence="9 10">SCSIO 52915</strain>
    </source>
</reference>
<keyword evidence="6 7" id="KW-0472">Membrane</keyword>
<dbReference type="PANTHER" id="PTHR33932">
    <property type="entry name" value="NA(+)/H(+) ANTIPORTER SUBUNIT B"/>
    <property type="match status" value="1"/>
</dbReference>
<dbReference type="AlphaFoldDB" id="A0A6G8PYS3"/>
<dbReference type="InterPro" id="IPR050622">
    <property type="entry name" value="CPA3_antiporter_subunitB"/>
</dbReference>
<keyword evidence="3" id="KW-1003">Cell membrane</keyword>
<sequence>MKNDPTSILTQVVARILLLPTVVAAIAILVKGYASPGDGFAAGVVASLGVLLQHIAHGRGEAERLGAVRYAPILAGAGLLLSLLVAIVPLVLGDAVLTHYPPPGASVVYLGTLELITPVLFDLGIFLLVFGFVVGTITFFARTISEEREYAGPGGEHLDLEDDA</sequence>
<feature type="transmembrane region" description="Helical" evidence="7">
    <location>
        <begin position="12"/>
        <end position="34"/>
    </location>
</feature>
<keyword evidence="5 7" id="KW-1133">Transmembrane helix</keyword>
<dbReference type="RefSeq" id="WP_166397009.1">
    <property type="nucleotide sequence ID" value="NZ_CP045121.1"/>
</dbReference>
<keyword evidence="10" id="KW-1185">Reference proteome</keyword>
<evidence type="ECO:0000256" key="4">
    <source>
        <dbReference type="ARBA" id="ARBA00022692"/>
    </source>
</evidence>
<proteinExistence type="inferred from homology"/>
<comment type="subcellular location">
    <subcellularLocation>
        <location evidence="1">Cell membrane</location>
        <topology evidence="1">Multi-pass membrane protein</topology>
    </subcellularLocation>
</comment>
<evidence type="ECO:0000256" key="5">
    <source>
        <dbReference type="ARBA" id="ARBA00022989"/>
    </source>
</evidence>
<keyword evidence="4 7" id="KW-0812">Transmembrane</keyword>
<evidence type="ECO:0000313" key="10">
    <source>
        <dbReference type="Proteomes" id="UP000502706"/>
    </source>
</evidence>
<protein>
    <submittedName>
        <fullName evidence="9">Sodium:proton antiporter</fullName>
    </submittedName>
</protein>
<evidence type="ECO:0000256" key="6">
    <source>
        <dbReference type="ARBA" id="ARBA00023136"/>
    </source>
</evidence>
<evidence type="ECO:0000313" key="9">
    <source>
        <dbReference type="EMBL" id="QIN79346.1"/>
    </source>
</evidence>
<evidence type="ECO:0000259" key="8">
    <source>
        <dbReference type="Pfam" id="PF04039"/>
    </source>
</evidence>
<dbReference type="InterPro" id="IPR007182">
    <property type="entry name" value="MnhB"/>
</dbReference>
<name>A0A6G8PYS3_9ACTN</name>
<dbReference type="GO" id="GO:0005886">
    <property type="term" value="C:plasma membrane"/>
    <property type="evidence" value="ECO:0007669"/>
    <property type="project" value="UniProtKB-SubCell"/>
</dbReference>
<evidence type="ECO:0000256" key="2">
    <source>
        <dbReference type="ARBA" id="ARBA00009425"/>
    </source>
</evidence>
<comment type="similarity">
    <text evidence="2">Belongs to the CPA3 antiporters (TC 2.A.63) subunit B family.</text>
</comment>
<evidence type="ECO:0000256" key="1">
    <source>
        <dbReference type="ARBA" id="ARBA00004651"/>
    </source>
</evidence>
<dbReference type="KEGG" id="rmar:GBA65_13425"/>
<dbReference type="Pfam" id="PF04039">
    <property type="entry name" value="MnhB"/>
    <property type="match status" value="1"/>
</dbReference>
<dbReference type="PANTHER" id="PTHR33932:SF4">
    <property type="entry name" value="NA(+)_H(+) ANTIPORTER SUBUNIT B"/>
    <property type="match status" value="1"/>
</dbReference>
<feature type="transmembrane region" description="Helical" evidence="7">
    <location>
        <begin position="40"/>
        <end position="58"/>
    </location>
</feature>
<dbReference type="Proteomes" id="UP000502706">
    <property type="component" value="Chromosome"/>
</dbReference>
<accession>A0A6G8PYS3</accession>
<gene>
    <name evidence="9" type="ORF">GBA65_13425</name>
</gene>
<evidence type="ECO:0000256" key="7">
    <source>
        <dbReference type="SAM" id="Phobius"/>
    </source>
</evidence>
<organism evidence="9 10">
    <name type="scientific">Rubrobacter marinus</name>
    <dbReference type="NCBI Taxonomy" id="2653852"/>
    <lineage>
        <taxon>Bacteria</taxon>
        <taxon>Bacillati</taxon>
        <taxon>Actinomycetota</taxon>
        <taxon>Rubrobacteria</taxon>
        <taxon>Rubrobacterales</taxon>
        <taxon>Rubrobacteraceae</taxon>
        <taxon>Rubrobacter</taxon>
    </lineage>
</organism>